<dbReference type="EMBL" id="FQZL01000006">
    <property type="protein sequence ID" value="SHI70060.1"/>
    <property type="molecule type" value="Genomic_DNA"/>
</dbReference>
<evidence type="ECO:0000256" key="2">
    <source>
        <dbReference type="ARBA" id="ARBA00044777"/>
    </source>
</evidence>
<dbReference type="RefSeq" id="WP_073047616.1">
    <property type="nucleotide sequence ID" value="NZ_FQZL01000006.1"/>
</dbReference>
<comment type="similarity">
    <text evidence="3">Belongs to the ScpA family.</text>
</comment>
<gene>
    <name evidence="3" type="primary">scpA</name>
    <name evidence="4" type="ORF">SAMN02745751_00835</name>
</gene>
<keyword evidence="3" id="KW-0132">Cell division</keyword>
<name>A0A1M6DAA1_9FIRM</name>
<dbReference type="GO" id="GO:0006260">
    <property type="term" value="P:DNA replication"/>
    <property type="evidence" value="ECO:0007669"/>
    <property type="project" value="UniProtKB-UniRule"/>
</dbReference>
<comment type="subunit">
    <text evidence="3">Component of a cohesin-like complex composed of ScpA, ScpB and the Smc homodimer, in which ScpA and ScpB bind to the head domain of Smc. The presence of the three proteins is required for the association of the complex with DNA.</text>
</comment>
<proteinExistence type="inferred from homology"/>
<evidence type="ECO:0000313" key="4">
    <source>
        <dbReference type="EMBL" id="SHI70060.1"/>
    </source>
</evidence>
<accession>A0A1M6DAA1</accession>
<dbReference type="Pfam" id="PF02616">
    <property type="entry name" value="SMC_ScpA"/>
    <property type="match status" value="1"/>
</dbReference>
<dbReference type="STRING" id="1121476.SAMN02745751_00835"/>
<keyword evidence="1 3" id="KW-0159">Chromosome partition</keyword>
<dbReference type="GO" id="GO:0051301">
    <property type="term" value="P:cell division"/>
    <property type="evidence" value="ECO:0007669"/>
    <property type="project" value="UniProtKB-KW"/>
</dbReference>
<evidence type="ECO:0000256" key="1">
    <source>
        <dbReference type="ARBA" id="ARBA00022829"/>
    </source>
</evidence>
<sequence>MKYIVHLNKFHGPFDLLFYLIESNEVDIYDIPISEITEQYIGYVDAIQDLDMDVTSEFILMASTLLEIKSKMLLPRKEGSEDPREDLVSQLLEYKVFKGVSELLMVKEEKEKEFVGKPAEEIQYDSSLNEQLLFEGISVYDLMYTFQELLKNCREDEPKEYTFEIQKDEFTITDCMEIINEKLGLLKKISIREIFSSNKSRKFIVAVFLSILEMSKLKNLKLVQDYTFGEIYLIKAA</sequence>
<dbReference type="Gene3D" id="6.10.250.2410">
    <property type="match status" value="1"/>
</dbReference>
<dbReference type="InterPro" id="IPR003768">
    <property type="entry name" value="ScpA"/>
</dbReference>
<dbReference type="HAMAP" id="MF_01805">
    <property type="entry name" value="ScpA"/>
    <property type="match status" value="1"/>
</dbReference>
<dbReference type="PANTHER" id="PTHR33969:SF2">
    <property type="entry name" value="SEGREGATION AND CONDENSATION PROTEIN A"/>
    <property type="match status" value="1"/>
</dbReference>
<evidence type="ECO:0000313" key="5">
    <source>
        <dbReference type="Proteomes" id="UP000184052"/>
    </source>
</evidence>
<dbReference type="Proteomes" id="UP000184052">
    <property type="component" value="Unassembled WGS sequence"/>
</dbReference>
<keyword evidence="3" id="KW-0131">Cell cycle</keyword>
<comment type="function">
    <text evidence="3">Participates in chromosomal partition during cell division. May act via the formation of a condensin-like complex containing Smc and ScpB that pull DNA away from mid-cell into both cell halves.</text>
</comment>
<organism evidence="4 5">
    <name type="scientific">Dethiosulfatibacter aminovorans DSM 17477</name>
    <dbReference type="NCBI Taxonomy" id="1121476"/>
    <lineage>
        <taxon>Bacteria</taxon>
        <taxon>Bacillati</taxon>
        <taxon>Bacillota</taxon>
        <taxon>Tissierellia</taxon>
        <taxon>Dethiosulfatibacter</taxon>
    </lineage>
</organism>
<comment type="subcellular location">
    <subcellularLocation>
        <location evidence="3">Cytoplasm</location>
    </subcellularLocation>
    <text evidence="3">Associated with two foci at the outer edges of the nucleoid region in young cells, and at four foci within both cell halves in older cells.</text>
</comment>
<dbReference type="OrthoDB" id="9811016at2"/>
<evidence type="ECO:0000256" key="3">
    <source>
        <dbReference type="HAMAP-Rule" id="MF_01805"/>
    </source>
</evidence>
<protein>
    <recommendedName>
        <fullName evidence="2 3">Segregation and condensation protein A</fullName>
    </recommendedName>
</protein>
<dbReference type="GO" id="GO:0005737">
    <property type="term" value="C:cytoplasm"/>
    <property type="evidence" value="ECO:0007669"/>
    <property type="project" value="UniProtKB-SubCell"/>
</dbReference>
<dbReference type="AlphaFoldDB" id="A0A1M6DAA1"/>
<keyword evidence="3" id="KW-0963">Cytoplasm</keyword>
<dbReference type="GO" id="GO:0007059">
    <property type="term" value="P:chromosome segregation"/>
    <property type="evidence" value="ECO:0007669"/>
    <property type="project" value="UniProtKB-UniRule"/>
</dbReference>
<keyword evidence="5" id="KW-1185">Reference proteome</keyword>
<dbReference type="InterPro" id="IPR023093">
    <property type="entry name" value="ScpA-like_C"/>
</dbReference>
<dbReference type="PANTHER" id="PTHR33969">
    <property type="entry name" value="SEGREGATION AND CONDENSATION PROTEIN A"/>
    <property type="match status" value="1"/>
</dbReference>
<reference evidence="4 5" key="1">
    <citation type="submission" date="2016-11" db="EMBL/GenBank/DDBJ databases">
        <authorList>
            <person name="Jaros S."/>
            <person name="Januszkiewicz K."/>
            <person name="Wedrychowicz H."/>
        </authorList>
    </citation>
    <scope>NUCLEOTIDE SEQUENCE [LARGE SCALE GENOMIC DNA]</scope>
    <source>
        <strain evidence="4 5">DSM 17477</strain>
    </source>
</reference>
<dbReference type="Gene3D" id="1.10.10.580">
    <property type="entry name" value="Structural maintenance of chromosome 1. Chain E"/>
    <property type="match status" value="1"/>
</dbReference>